<feature type="domain" description="SnoaL-like" evidence="1">
    <location>
        <begin position="5"/>
        <end position="96"/>
    </location>
</feature>
<comment type="caution">
    <text evidence="2">The sequence shown here is derived from an EMBL/GenBank/DDBJ whole genome shotgun (WGS) entry which is preliminary data.</text>
</comment>
<keyword evidence="3" id="KW-1185">Reference proteome</keyword>
<reference evidence="2" key="1">
    <citation type="submission" date="2021-07" db="EMBL/GenBank/DDBJ databases">
        <title>Aureisphaera sp. CAU 1614 isolated from sea sediment.</title>
        <authorList>
            <person name="Kim W."/>
        </authorList>
    </citation>
    <scope>NUCLEOTIDE SEQUENCE</scope>
    <source>
        <strain evidence="2">CAU 1614</strain>
    </source>
</reference>
<dbReference type="RefSeq" id="WP_219052756.1">
    <property type="nucleotide sequence ID" value="NZ_JAHWDP010000003.1"/>
</dbReference>
<accession>A0A9X1JVX2</accession>
<sequence>MQQLIQQWFALWERGDFLSLPISDDFVHTSPFGTITGKKAYLDLVQNNKDKFLGYTFTLHDAIYGKHHGCVRYTAKQGDSFSLDVSEWYYSKDNLIQKIVAYYHIGDIREERKLKES</sequence>
<evidence type="ECO:0000313" key="3">
    <source>
        <dbReference type="Proteomes" id="UP001138686"/>
    </source>
</evidence>
<dbReference type="InterPro" id="IPR037401">
    <property type="entry name" value="SnoaL-like"/>
</dbReference>
<dbReference type="EMBL" id="JAHWDP010000003">
    <property type="protein sequence ID" value="MBW2938240.1"/>
    <property type="molecule type" value="Genomic_DNA"/>
</dbReference>
<dbReference type="Pfam" id="PF12680">
    <property type="entry name" value="SnoaL_2"/>
    <property type="match status" value="1"/>
</dbReference>
<name>A0A9X1JVX2_9FLAO</name>
<dbReference type="AlphaFoldDB" id="A0A9X1JVX2"/>
<organism evidence="2 3">
    <name type="scientific">Halomarinibacterium sedimenti</name>
    <dbReference type="NCBI Taxonomy" id="2857106"/>
    <lineage>
        <taxon>Bacteria</taxon>
        <taxon>Pseudomonadati</taxon>
        <taxon>Bacteroidota</taxon>
        <taxon>Flavobacteriia</taxon>
        <taxon>Flavobacteriales</taxon>
        <taxon>Flavobacteriaceae</taxon>
        <taxon>Halomarinibacterium</taxon>
    </lineage>
</organism>
<protein>
    <submittedName>
        <fullName evidence="2">Nuclear transport factor 2 family protein</fullName>
    </submittedName>
</protein>
<evidence type="ECO:0000313" key="2">
    <source>
        <dbReference type="EMBL" id="MBW2938240.1"/>
    </source>
</evidence>
<dbReference type="Proteomes" id="UP001138686">
    <property type="component" value="Unassembled WGS sequence"/>
</dbReference>
<proteinExistence type="predicted"/>
<evidence type="ECO:0000259" key="1">
    <source>
        <dbReference type="Pfam" id="PF12680"/>
    </source>
</evidence>
<gene>
    <name evidence="2" type="ORF">KXJ69_08995</name>
</gene>